<keyword evidence="3" id="KW-1185">Reference proteome</keyword>
<feature type="compositionally biased region" description="Low complexity" evidence="1">
    <location>
        <begin position="1"/>
        <end position="15"/>
    </location>
</feature>
<evidence type="ECO:0000313" key="2">
    <source>
        <dbReference type="EMBL" id="KJZ73437.1"/>
    </source>
</evidence>
<feature type="region of interest" description="Disordered" evidence="1">
    <location>
        <begin position="1"/>
        <end position="130"/>
    </location>
</feature>
<feature type="region of interest" description="Disordered" evidence="1">
    <location>
        <begin position="145"/>
        <end position="239"/>
    </location>
</feature>
<feature type="compositionally biased region" description="Polar residues" evidence="1">
    <location>
        <begin position="33"/>
        <end position="58"/>
    </location>
</feature>
<sequence length="270" mass="28531">MFTTSSPSPPSSHSCTHSHRRPSPPRRLCAWLSISSPIEPTQNRSMQKVLSARGSSADTFAPNPRIKRPGKGAHDAQLDDSHRGQPGGHGRAGGDQGGEAGVHRVGHAPAVRGDAVQRDGDGDGPCDGDQVLPSECIGQCSRFLSSSPTRHQAPRHTASSPDPRQATSRTSKGAKARKSKAWEGTHDGEIDDANGPARARAAEARLAKRVNVKRGERQGPDGGHRRRRRSRSRGAPSAAVCPAAPRRAVTPSLVSLWVLAIVGCVQRVAG</sequence>
<feature type="compositionally biased region" description="Basic and acidic residues" evidence="1">
    <location>
        <begin position="213"/>
        <end position="223"/>
    </location>
</feature>
<reference evidence="2 3" key="1">
    <citation type="journal article" date="2014" name="Genome Biol. Evol.">
        <title>Comparative genomics and transcriptomics analyses reveal divergent lifestyle features of nematode endoparasitic fungus Hirsutella minnesotensis.</title>
        <authorList>
            <person name="Lai Y."/>
            <person name="Liu K."/>
            <person name="Zhang X."/>
            <person name="Zhang X."/>
            <person name="Li K."/>
            <person name="Wang N."/>
            <person name="Shu C."/>
            <person name="Wu Y."/>
            <person name="Wang C."/>
            <person name="Bushley K.E."/>
            <person name="Xiang M."/>
            <person name="Liu X."/>
        </authorList>
    </citation>
    <scope>NUCLEOTIDE SEQUENCE [LARGE SCALE GENOMIC DNA]</scope>
    <source>
        <strain evidence="2 3">3608</strain>
    </source>
</reference>
<protein>
    <submittedName>
        <fullName evidence="2">Uncharacterized protein</fullName>
    </submittedName>
</protein>
<gene>
    <name evidence="2" type="ORF">HIM_07231</name>
</gene>
<feature type="compositionally biased region" description="Gly residues" evidence="1">
    <location>
        <begin position="85"/>
        <end position="100"/>
    </location>
</feature>
<accession>A0A0F7ZZ16</accession>
<dbReference type="Proteomes" id="UP000054481">
    <property type="component" value="Unassembled WGS sequence"/>
</dbReference>
<feature type="compositionally biased region" description="Polar residues" evidence="1">
    <location>
        <begin position="157"/>
        <end position="171"/>
    </location>
</feature>
<dbReference type="AlphaFoldDB" id="A0A0F7ZZ16"/>
<evidence type="ECO:0000256" key="1">
    <source>
        <dbReference type="SAM" id="MobiDB-lite"/>
    </source>
</evidence>
<organism evidence="2 3">
    <name type="scientific">Hirsutella minnesotensis 3608</name>
    <dbReference type="NCBI Taxonomy" id="1043627"/>
    <lineage>
        <taxon>Eukaryota</taxon>
        <taxon>Fungi</taxon>
        <taxon>Dikarya</taxon>
        <taxon>Ascomycota</taxon>
        <taxon>Pezizomycotina</taxon>
        <taxon>Sordariomycetes</taxon>
        <taxon>Hypocreomycetidae</taxon>
        <taxon>Hypocreales</taxon>
        <taxon>Ophiocordycipitaceae</taxon>
        <taxon>Hirsutella</taxon>
    </lineage>
</organism>
<evidence type="ECO:0000313" key="3">
    <source>
        <dbReference type="Proteomes" id="UP000054481"/>
    </source>
</evidence>
<dbReference type="EMBL" id="KQ030535">
    <property type="protein sequence ID" value="KJZ73437.1"/>
    <property type="molecule type" value="Genomic_DNA"/>
</dbReference>
<name>A0A0F7ZZ16_9HYPO</name>
<proteinExistence type="predicted"/>
<feature type="compositionally biased region" description="Basic and acidic residues" evidence="1">
    <location>
        <begin position="72"/>
        <end position="83"/>
    </location>
</feature>